<comment type="caution">
    <text evidence="2">The sequence shown here is derived from an EMBL/GenBank/DDBJ whole genome shotgun (WGS) entry which is preliminary data.</text>
</comment>
<dbReference type="GO" id="GO:0016740">
    <property type="term" value="F:transferase activity"/>
    <property type="evidence" value="ECO:0007669"/>
    <property type="project" value="UniProtKB-KW"/>
</dbReference>
<reference evidence="2 3" key="1">
    <citation type="journal article" date="2014" name="Genome Announc.">
        <title>Draft Genome Sequence of the Boron-Tolerant and Moderately Halotolerant Bacterium Gracilibacillus boraciitolerans JCM 21714T.</title>
        <authorList>
            <person name="Ahmed I."/>
            <person name="Oshima K."/>
            <person name="Suda W."/>
            <person name="Kitamura K."/>
            <person name="Iida T."/>
            <person name="Ohmori Y."/>
            <person name="Fujiwara T."/>
            <person name="Hattori M."/>
            <person name="Ohkuma M."/>
        </authorList>
    </citation>
    <scope>NUCLEOTIDE SEQUENCE [LARGE SCALE GENOMIC DNA]</scope>
    <source>
        <strain evidence="2 3">JCM 21714</strain>
    </source>
</reference>
<feature type="transmembrane region" description="Helical" evidence="1">
    <location>
        <begin position="69"/>
        <end position="87"/>
    </location>
</feature>
<dbReference type="Proteomes" id="UP000019102">
    <property type="component" value="Unassembled WGS sequence"/>
</dbReference>
<protein>
    <submittedName>
        <fullName evidence="2">Undecaprenyl-phosphate N-acetylglucosaminyl 1-phosphate transferase</fullName>
    </submittedName>
</protein>
<evidence type="ECO:0000256" key="1">
    <source>
        <dbReference type="SAM" id="Phobius"/>
    </source>
</evidence>
<keyword evidence="2" id="KW-0808">Transferase</keyword>
<feature type="transmembrane region" description="Helical" evidence="1">
    <location>
        <begin position="16"/>
        <end position="38"/>
    </location>
</feature>
<keyword evidence="1" id="KW-1133">Transmembrane helix</keyword>
<proteinExistence type="predicted"/>
<gene>
    <name evidence="2" type="ORF">JCM21714_1450</name>
</gene>
<keyword evidence="1" id="KW-0472">Membrane</keyword>
<accession>W4VGX5</accession>
<name>W4VGX5_9BACI</name>
<keyword evidence="1" id="KW-0812">Transmembrane</keyword>
<sequence length="96" mass="10855">MISVLAITGLFKNVTFLSILIPIIVLGVPIMDTVLAIVRRKIQHKPLMAPDKFHLHHCLIRMGYSHRQTVIFIYALSCLFSIAAIVFNRSTVWALP</sequence>
<dbReference type="STRING" id="1298598.JCM21714_1450"/>
<dbReference type="eggNOG" id="COG0472">
    <property type="taxonomic scope" value="Bacteria"/>
</dbReference>
<keyword evidence="3" id="KW-1185">Reference proteome</keyword>
<evidence type="ECO:0000313" key="3">
    <source>
        <dbReference type="Proteomes" id="UP000019102"/>
    </source>
</evidence>
<evidence type="ECO:0000313" key="2">
    <source>
        <dbReference type="EMBL" id="GAE92447.1"/>
    </source>
</evidence>
<organism evidence="2 3">
    <name type="scientific">Gracilibacillus boraciitolerans JCM 21714</name>
    <dbReference type="NCBI Taxonomy" id="1298598"/>
    <lineage>
        <taxon>Bacteria</taxon>
        <taxon>Bacillati</taxon>
        <taxon>Bacillota</taxon>
        <taxon>Bacilli</taxon>
        <taxon>Bacillales</taxon>
        <taxon>Bacillaceae</taxon>
        <taxon>Gracilibacillus</taxon>
    </lineage>
</organism>
<dbReference type="EMBL" id="BAVS01000005">
    <property type="protein sequence ID" value="GAE92447.1"/>
    <property type="molecule type" value="Genomic_DNA"/>
</dbReference>
<dbReference type="AlphaFoldDB" id="W4VGX5"/>